<protein>
    <submittedName>
        <fullName evidence="3">Putative adhesin</fullName>
    </submittedName>
</protein>
<evidence type="ECO:0000313" key="3">
    <source>
        <dbReference type="EMBL" id="TYP93981.1"/>
    </source>
</evidence>
<feature type="chain" id="PRO_5022969009" evidence="1">
    <location>
        <begin position="23"/>
        <end position="289"/>
    </location>
</feature>
<evidence type="ECO:0000313" key="4">
    <source>
        <dbReference type="Proteomes" id="UP000324595"/>
    </source>
</evidence>
<dbReference type="AlphaFoldDB" id="A0A5D3YMR0"/>
<feature type="domain" description="DUF4097" evidence="2">
    <location>
        <begin position="42"/>
        <end position="286"/>
    </location>
</feature>
<name>A0A5D3YMR0_9BACT</name>
<dbReference type="Proteomes" id="UP000324595">
    <property type="component" value="Unassembled WGS sequence"/>
</dbReference>
<dbReference type="EMBL" id="VNHY01000002">
    <property type="protein sequence ID" value="TYP93981.1"/>
    <property type="molecule type" value="Genomic_DNA"/>
</dbReference>
<keyword evidence="4" id="KW-1185">Reference proteome</keyword>
<dbReference type="InterPro" id="IPR025164">
    <property type="entry name" value="Toastrack_DUF4097"/>
</dbReference>
<dbReference type="OrthoDB" id="975970at2"/>
<proteinExistence type="predicted"/>
<feature type="signal peptide" evidence="1">
    <location>
        <begin position="1"/>
        <end position="22"/>
    </location>
</feature>
<keyword evidence="1" id="KW-0732">Signal</keyword>
<gene>
    <name evidence="3" type="ORF">LX73_1698</name>
</gene>
<sequence>MKTLKLIVTITICLLFSIQLNAQDSEYTLDETYQISSEGTVHLNSNDAEVSIKGTDRSDVHLKVYRKVDVSGLEIKSGGKFNIEVEKRDGDLMIRESDTENRTVVGKVTKEYTITIKVPTTVGVDIKGDDDTYNIASVNGRIAVEADDTEIALKNVGGNDFYFDMDDGSITMDKAEGNLKLSMDDGNFEVDQAAFTKVDAQYDDGSVVLTSRLAQDGKYRFDMDDGDLKFKITGGGGTFDIRHDNPSLDIGNSFENIKIEDDRSQFKLPGGNANIRIITDDGTIDLRTM</sequence>
<evidence type="ECO:0000256" key="1">
    <source>
        <dbReference type="SAM" id="SignalP"/>
    </source>
</evidence>
<organism evidence="3 4">
    <name type="scientific">Fodinibius salinus</name>
    <dbReference type="NCBI Taxonomy" id="860790"/>
    <lineage>
        <taxon>Bacteria</taxon>
        <taxon>Pseudomonadati</taxon>
        <taxon>Balneolota</taxon>
        <taxon>Balneolia</taxon>
        <taxon>Balneolales</taxon>
        <taxon>Balneolaceae</taxon>
        <taxon>Fodinibius</taxon>
    </lineage>
</organism>
<dbReference type="Pfam" id="PF13349">
    <property type="entry name" value="DUF4097"/>
    <property type="match status" value="1"/>
</dbReference>
<dbReference type="RefSeq" id="WP_148899012.1">
    <property type="nucleotide sequence ID" value="NZ_VNHY01000002.1"/>
</dbReference>
<reference evidence="3 4" key="1">
    <citation type="submission" date="2019-07" db="EMBL/GenBank/DDBJ databases">
        <title>Genomic Encyclopedia of Archaeal and Bacterial Type Strains, Phase II (KMG-II): from individual species to whole genera.</title>
        <authorList>
            <person name="Goeker M."/>
        </authorList>
    </citation>
    <scope>NUCLEOTIDE SEQUENCE [LARGE SCALE GENOMIC DNA]</scope>
    <source>
        <strain evidence="3 4">DSM 21935</strain>
    </source>
</reference>
<accession>A0A5D3YMR0</accession>
<comment type="caution">
    <text evidence="3">The sequence shown here is derived from an EMBL/GenBank/DDBJ whole genome shotgun (WGS) entry which is preliminary data.</text>
</comment>
<evidence type="ECO:0000259" key="2">
    <source>
        <dbReference type="Pfam" id="PF13349"/>
    </source>
</evidence>